<feature type="compositionally biased region" description="Basic and acidic residues" evidence="9">
    <location>
        <begin position="695"/>
        <end position="725"/>
    </location>
</feature>
<feature type="domain" description="AGC-kinase C-terminal" evidence="11">
    <location>
        <begin position="893"/>
        <end position="949"/>
    </location>
</feature>
<organism evidence="12 13">
    <name type="scientific">Helicocarpus griseus UAMH5409</name>
    <dbReference type="NCBI Taxonomy" id="1447875"/>
    <lineage>
        <taxon>Eukaryota</taxon>
        <taxon>Fungi</taxon>
        <taxon>Dikarya</taxon>
        <taxon>Ascomycota</taxon>
        <taxon>Pezizomycotina</taxon>
        <taxon>Eurotiomycetes</taxon>
        <taxon>Eurotiomycetidae</taxon>
        <taxon>Onygenales</taxon>
        <taxon>Ajellomycetaceae</taxon>
        <taxon>Helicocarpus</taxon>
    </lineage>
</organism>
<dbReference type="Pfam" id="PF00069">
    <property type="entry name" value="Pkinase"/>
    <property type="match status" value="2"/>
</dbReference>
<evidence type="ECO:0000313" key="13">
    <source>
        <dbReference type="Proteomes" id="UP000223968"/>
    </source>
</evidence>
<accession>A0A2B7WII2</accession>
<dbReference type="GO" id="GO:0035556">
    <property type="term" value="P:intracellular signal transduction"/>
    <property type="evidence" value="ECO:0007669"/>
    <property type="project" value="TreeGrafter"/>
</dbReference>
<evidence type="ECO:0000256" key="4">
    <source>
        <dbReference type="ARBA" id="ARBA00022741"/>
    </source>
</evidence>
<keyword evidence="6" id="KW-0067">ATP-binding</keyword>
<keyword evidence="2" id="KW-0723">Serine/threonine-protein kinase</keyword>
<evidence type="ECO:0000256" key="9">
    <source>
        <dbReference type="SAM" id="MobiDB-lite"/>
    </source>
</evidence>
<feature type="region of interest" description="Disordered" evidence="9">
    <location>
        <begin position="283"/>
        <end position="370"/>
    </location>
</feature>
<feature type="compositionally biased region" description="Polar residues" evidence="9">
    <location>
        <begin position="348"/>
        <end position="358"/>
    </location>
</feature>
<feature type="compositionally biased region" description="Low complexity" evidence="9">
    <location>
        <begin position="319"/>
        <end position="330"/>
    </location>
</feature>
<evidence type="ECO:0000256" key="5">
    <source>
        <dbReference type="ARBA" id="ARBA00022777"/>
    </source>
</evidence>
<feature type="region of interest" description="Disordered" evidence="9">
    <location>
        <begin position="923"/>
        <end position="956"/>
    </location>
</feature>
<dbReference type="STRING" id="1447875.A0A2B7WII2"/>
<evidence type="ECO:0000256" key="1">
    <source>
        <dbReference type="ARBA" id="ARBA00012513"/>
    </source>
</evidence>
<dbReference type="CDD" id="cd21742">
    <property type="entry name" value="MobB_NDR_LATS-like"/>
    <property type="match status" value="1"/>
</dbReference>
<feature type="region of interest" description="Disordered" evidence="9">
    <location>
        <begin position="695"/>
        <end position="739"/>
    </location>
</feature>
<dbReference type="EC" id="2.7.11.1" evidence="1"/>
<dbReference type="EMBL" id="PDNB01000281">
    <property type="protein sequence ID" value="PGG96436.1"/>
    <property type="molecule type" value="Genomic_DNA"/>
</dbReference>
<dbReference type="PROSITE" id="PS51285">
    <property type="entry name" value="AGC_KINASE_CTER"/>
    <property type="match status" value="1"/>
</dbReference>
<evidence type="ECO:0000313" key="12">
    <source>
        <dbReference type="EMBL" id="PGG96436.1"/>
    </source>
</evidence>
<comment type="caution">
    <text evidence="12">The sequence shown here is derived from an EMBL/GenBank/DDBJ whole genome shotgun (WGS) entry which is preliminary data.</text>
</comment>
<dbReference type="Gene3D" id="1.10.510.10">
    <property type="entry name" value="Transferase(Phosphotransferase) domain 1"/>
    <property type="match status" value="3"/>
</dbReference>
<comment type="catalytic activity">
    <reaction evidence="8">
        <text>L-seryl-[protein] + ATP = O-phospho-L-seryl-[protein] + ADP + H(+)</text>
        <dbReference type="Rhea" id="RHEA:17989"/>
        <dbReference type="Rhea" id="RHEA-COMP:9863"/>
        <dbReference type="Rhea" id="RHEA-COMP:11604"/>
        <dbReference type="ChEBI" id="CHEBI:15378"/>
        <dbReference type="ChEBI" id="CHEBI:29999"/>
        <dbReference type="ChEBI" id="CHEBI:30616"/>
        <dbReference type="ChEBI" id="CHEBI:83421"/>
        <dbReference type="ChEBI" id="CHEBI:456216"/>
        <dbReference type="EC" id="2.7.11.1"/>
    </reaction>
</comment>
<dbReference type="SUPFAM" id="SSF56112">
    <property type="entry name" value="Protein kinase-like (PK-like)"/>
    <property type="match status" value="1"/>
</dbReference>
<gene>
    <name evidence="12" type="ORF">AJ79_09588</name>
</gene>
<dbReference type="PROSITE" id="PS50011">
    <property type="entry name" value="PROTEIN_KINASE_DOM"/>
    <property type="match status" value="1"/>
</dbReference>
<dbReference type="InterPro" id="IPR000961">
    <property type="entry name" value="AGC-kinase_C"/>
</dbReference>
<sequence length="1056" mass="118723">MDIPRLTPDSGCCQYTDILTTHSQLLVAIKYIIFLIPSLITDLRHLAPSASPHQRSFTHEPSWGFTWIMTLSRKRKIRSSRSLFGQRTSKVILLDADSQLGCTGSLTSTSDSSPDSIGKRKVREFIKRKSSSLLSMLKLRGSGDVRSPTRRGFCINSIDTPNPDPNPLFQDATVAEPAAMLSPYGELGLAMPTPAPSHERPGRVFSHLAAISPYVDGDVLRNCKESNLNIIGGSGIPEMEHKHPVFSIRRSHSSPGLSHRLSHKFSMAFGQPTVVHRANLRSRPGIPSISAAPASPNVAGPDKPQGEGKNVSDPSTATQSGSGSSPLSQSTNPTSDGTPPPVKFAKPKSSSANNQKQHASILVTAGPDRTLRRVDEPAPVVPSILTVEATATAKIFFETHFNSILSGENPREQRHREFEERLYSLPLTSEERAKARQAWNRQESEYLRQDRVLKARSNFLRNGESVSIAGYEVIKVLGKGSFGVVRLVKERNPDLEKTSSADSGKASPKSDLGYIKASTMEALRSAVDGRTYRRRDISKMKKEVYAMKVIRKAEMLRNCQEGHLRAERDFLVASEKSRWIVPLIASFQDVNNLYLVMDYMVGGDFLGLLIRKNILSEDVTRWYVAEMVLCVEEAHKLRWIHRDVKPDNFLISASGHLKISDFGLAFDGHWSHDQSYFTNHRHSLLKKLGIHVEGDSQDRKEAEERQREKELKKSSSETSEERPPEPRGPGPNENILRWRDRKEKRKLARSVVGTSQYMAPEVVRGDLYDGRCDWWSIGVILYECLYGFTPFAAETRHDTKVKIIQHQETLYFPVEKASDRLISGEAIDLIGQILQEKEYRLCSRKYMLNDYVHSKRLPGELLNRPADKQSKNYQGYYVYPDDAGDIKSHPFFKGIRWEELHYRKPPFVPKVKSWEDTKYFEAEQPISDVEDGSSQGGSFPETEDVEPAAKNPDSSHTVQVKEIGGQTDGPQAPSMKEAMKQNGKAEAETNAQAILRKKKKERKRPRDKILRDETVGRQALNLRKRGAFLGYTYRRPKDVLFGFENDRGRSLIGPAD</sequence>
<dbReference type="SMART" id="SM00220">
    <property type="entry name" value="S_TKc"/>
    <property type="match status" value="1"/>
</dbReference>
<evidence type="ECO:0000256" key="6">
    <source>
        <dbReference type="ARBA" id="ARBA00022840"/>
    </source>
</evidence>
<dbReference type="AlphaFoldDB" id="A0A2B7WII2"/>
<proteinExistence type="predicted"/>
<evidence type="ECO:0000256" key="7">
    <source>
        <dbReference type="ARBA" id="ARBA00047899"/>
    </source>
</evidence>
<dbReference type="Gene3D" id="3.30.200.20">
    <property type="entry name" value="Phosphorylase Kinase, domain 1"/>
    <property type="match status" value="3"/>
</dbReference>
<keyword evidence="3" id="KW-0808">Transferase</keyword>
<keyword evidence="13" id="KW-1185">Reference proteome</keyword>
<dbReference type="Proteomes" id="UP000223968">
    <property type="component" value="Unassembled WGS sequence"/>
</dbReference>
<dbReference type="InterPro" id="IPR059233">
    <property type="entry name" value="MobB_NdrA/B/Cbk1"/>
</dbReference>
<evidence type="ECO:0000259" key="11">
    <source>
        <dbReference type="PROSITE" id="PS51285"/>
    </source>
</evidence>
<dbReference type="PANTHER" id="PTHR24356:SF400">
    <property type="entry name" value="SERINE_THREONINE-PROTEIN KINASE CBK1"/>
    <property type="match status" value="1"/>
</dbReference>
<feature type="domain" description="Protein kinase" evidence="10">
    <location>
        <begin position="471"/>
        <end position="852"/>
    </location>
</feature>
<name>A0A2B7WII2_9EURO</name>
<keyword evidence="4" id="KW-0547">Nucleotide-binding</keyword>
<evidence type="ECO:0000256" key="2">
    <source>
        <dbReference type="ARBA" id="ARBA00022527"/>
    </source>
</evidence>
<dbReference type="PANTHER" id="PTHR24356">
    <property type="entry name" value="SERINE/THREONINE-PROTEIN KINASE"/>
    <property type="match status" value="1"/>
</dbReference>
<evidence type="ECO:0000256" key="8">
    <source>
        <dbReference type="ARBA" id="ARBA00048679"/>
    </source>
</evidence>
<protein>
    <recommendedName>
        <fullName evidence="1">non-specific serine/threonine protein kinase</fullName>
        <ecNumber evidence="1">2.7.11.1</ecNumber>
    </recommendedName>
</protein>
<dbReference type="InterPro" id="IPR000719">
    <property type="entry name" value="Prot_kinase_dom"/>
</dbReference>
<dbReference type="InterPro" id="IPR050236">
    <property type="entry name" value="Ser_Thr_kinase_AGC"/>
</dbReference>
<reference evidence="12 13" key="1">
    <citation type="submission" date="2017-10" db="EMBL/GenBank/DDBJ databases">
        <title>Comparative genomics in systemic dimorphic fungi from Ajellomycetaceae.</title>
        <authorList>
            <person name="Munoz J.F."/>
            <person name="Mcewen J.G."/>
            <person name="Clay O.K."/>
            <person name="Cuomo C.A."/>
        </authorList>
    </citation>
    <scope>NUCLEOTIDE SEQUENCE [LARGE SCALE GENOMIC DNA]</scope>
    <source>
        <strain evidence="12 13">UAMH5409</strain>
    </source>
</reference>
<dbReference type="GO" id="GO:0005524">
    <property type="term" value="F:ATP binding"/>
    <property type="evidence" value="ECO:0007669"/>
    <property type="project" value="UniProtKB-KW"/>
</dbReference>
<evidence type="ECO:0000256" key="3">
    <source>
        <dbReference type="ARBA" id="ARBA00022679"/>
    </source>
</evidence>
<evidence type="ECO:0000259" key="10">
    <source>
        <dbReference type="PROSITE" id="PS50011"/>
    </source>
</evidence>
<dbReference type="InterPro" id="IPR011009">
    <property type="entry name" value="Kinase-like_dom_sf"/>
</dbReference>
<comment type="catalytic activity">
    <reaction evidence="7">
        <text>L-threonyl-[protein] + ATP = O-phospho-L-threonyl-[protein] + ADP + H(+)</text>
        <dbReference type="Rhea" id="RHEA:46608"/>
        <dbReference type="Rhea" id="RHEA-COMP:11060"/>
        <dbReference type="Rhea" id="RHEA-COMP:11605"/>
        <dbReference type="ChEBI" id="CHEBI:15378"/>
        <dbReference type="ChEBI" id="CHEBI:30013"/>
        <dbReference type="ChEBI" id="CHEBI:30616"/>
        <dbReference type="ChEBI" id="CHEBI:61977"/>
        <dbReference type="ChEBI" id="CHEBI:456216"/>
        <dbReference type="EC" id="2.7.11.1"/>
    </reaction>
</comment>
<keyword evidence="5 12" id="KW-0418">Kinase</keyword>
<dbReference type="GO" id="GO:0004674">
    <property type="term" value="F:protein serine/threonine kinase activity"/>
    <property type="evidence" value="ECO:0007669"/>
    <property type="project" value="UniProtKB-KW"/>
</dbReference>
<dbReference type="OrthoDB" id="3638488at2759"/>